<dbReference type="SUPFAM" id="SSF54786">
    <property type="entry name" value="YcfA/nrd intein domain"/>
    <property type="match status" value="1"/>
</dbReference>
<evidence type="ECO:0000256" key="1">
    <source>
        <dbReference type="ARBA" id="ARBA00006620"/>
    </source>
</evidence>
<evidence type="ECO:0000313" key="9">
    <source>
        <dbReference type="Proteomes" id="UP000176233"/>
    </source>
</evidence>
<evidence type="ECO:0000256" key="5">
    <source>
        <dbReference type="ARBA" id="ARBA00022801"/>
    </source>
</evidence>
<dbReference type="GO" id="GO:0004519">
    <property type="term" value="F:endonuclease activity"/>
    <property type="evidence" value="ECO:0007669"/>
    <property type="project" value="UniProtKB-KW"/>
</dbReference>
<keyword evidence="5" id="KW-0378">Hydrolase</keyword>
<comment type="similarity">
    <text evidence="1">Belongs to the HicA mRNA interferase family.</text>
</comment>
<dbReference type="Proteomes" id="UP000176233">
    <property type="component" value="Unassembled WGS sequence"/>
</dbReference>
<dbReference type="Pfam" id="PF07927">
    <property type="entry name" value="HicA_toxin"/>
    <property type="match status" value="1"/>
</dbReference>
<proteinExistence type="inferred from homology"/>
<dbReference type="GO" id="GO:0003729">
    <property type="term" value="F:mRNA binding"/>
    <property type="evidence" value="ECO:0007669"/>
    <property type="project" value="InterPro"/>
</dbReference>
<evidence type="ECO:0000256" key="4">
    <source>
        <dbReference type="ARBA" id="ARBA00022759"/>
    </source>
</evidence>
<reference evidence="8 9" key="1">
    <citation type="journal article" date="2016" name="Nat. Commun.">
        <title>Thousands of microbial genomes shed light on interconnected biogeochemical processes in an aquifer system.</title>
        <authorList>
            <person name="Anantharaman K."/>
            <person name="Brown C.T."/>
            <person name="Hug L.A."/>
            <person name="Sharon I."/>
            <person name="Castelle C.J."/>
            <person name="Probst A.J."/>
            <person name="Thomas B.C."/>
            <person name="Singh A."/>
            <person name="Wilkins M.J."/>
            <person name="Karaoz U."/>
            <person name="Brodie E.L."/>
            <person name="Williams K.H."/>
            <person name="Hubbard S.S."/>
            <person name="Banfield J.F."/>
        </authorList>
    </citation>
    <scope>NUCLEOTIDE SEQUENCE [LARGE SCALE GENOMIC DNA]</scope>
</reference>
<gene>
    <name evidence="8" type="ORF">A2660_03130</name>
</gene>
<dbReference type="AlphaFoldDB" id="A0A1F5NSW1"/>
<dbReference type="GO" id="GO:0016787">
    <property type="term" value="F:hydrolase activity"/>
    <property type="evidence" value="ECO:0007669"/>
    <property type="project" value="UniProtKB-KW"/>
</dbReference>
<evidence type="ECO:0000313" key="8">
    <source>
        <dbReference type="EMBL" id="OGE80440.1"/>
    </source>
</evidence>
<keyword evidence="4" id="KW-0255">Endonuclease</keyword>
<keyword evidence="7" id="KW-0346">Stress response</keyword>
<dbReference type="InterPro" id="IPR038570">
    <property type="entry name" value="HicA_sf"/>
</dbReference>
<evidence type="ECO:0008006" key="10">
    <source>
        <dbReference type="Google" id="ProtNLM"/>
    </source>
</evidence>
<evidence type="ECO:0000256" key="7">
    <source>
        <dbReference type="ARBA" id="ARBA00023016"/>
    </source>
</evidence>
<dbReference type="Gene3D" id="3.30.920.30">
    <property type="entry name" value="Hypothetical protein"/>
    <property type="match status" value="1"/>
</dbReference>
<dbReference type="EMBL" id="MFEJ01000012">
    <property type="protein sequence ID" value="OGE80440.1"/>
    <property type="molecule type" value="Genomic_DNA"/>
</dbReference>
<evidence type="ECO:0000256" key="2">
    <source>
        <dbReference type="ARBA" id="ARBA00022649"/>
    </source>
</evidence>
<keyword evidence="2" id="KW-1277">Toxin-antitoxin system</keyword>
<protein>
    <recommendedName>
        <fullName evidence="10">Type II toxin-antitoxin system HicA family toxin</fullName>
    </recommendedName>
</protein>
<dbReference type="InterPro" id="IPR012933">
    <property type="entry name" value="HicA_mRNA_interferase"/>
</dbReference>
<organism evidence="8 9">
    <name type="scientific">Candidatus Doudnabacteria bacterium RIFCSPHIGHO2_01_FULL_45_18</name>
    <dbReference type="NCBI Taxonomy" id="1817823"/>
    <lineage>
        <taxon>Bacteria</taxon>
        <taxon>Candidatus Doudnaibacteriota</taxon>
    </lineage>
</organism>
<accession>A0A1F5NSW1</accession>
<sequence>MPKLKTLSGTDVIKILSSLGFNVTNQKGSHVKLSRISNNGLREILTVPNHKELDKGTLKAIFRQASRYIPENELYKHFYG</sequence>
<name>A0A1F5NSW1_9BACT</name>
<keyword evidence="3" id="KW-0540">Nuclease</keyword>
<evidence type="ECO:0000256" key="3">
    <source>
        <dbReference type="ARBA" id="ARBA00022722"/>
    </source>
</evidence>
<evidence type="ECO:0000256" key="6">
    <source>
        <dbReference type="ARBA" id="ARBA00022884"/>
    </source>
</evidence>
<keyword evidence="6" id="KW-0694">RNA-binding</keyword>
<comment type="caution">
    <text evidence="8">The sequence shown here is derived from an EMBL/GenBank/DDBJ whole genome shotgun (WGS) entry which is preliminary data.</text>
</comment>